<reference evidence="3" key="1">
    <citation type="submission" date="2016-11" db="UniProtKB">
        <authorList>
            <consortium name="WormBaseParasite"/>
        </authorList>
    </citation>
    <scope>IDENTIFICATION</scope>
</reference>
<keyword evidence="2" id="KW-1185">Reference proteome</keyword>
<proteinExistence type="predicted"/>
<evidence type="ECO:0000313" key="2">
    <source>
        <dbReference type="Proteomes" id="UP000095281"/>
    </source>
</evidence>
<feature type="region of interest" description="Disordered" evidence="1">
    <location>
        <begin position="1"/>
        <end position="76"/>
    </location>
</feature>
<sequence>MVDRRTSTNKGRSGRNRQSKQKYDTEGGRRLSSVLKRPSSRATVDRQARGGSGGGSGDPPRRPQTQSTGSTVSQHGTAAQRWFYSAFFDTY</sequence>
<dbReference type="Proteomes" id="UP000095281">
    <property type="component" value="Unplaced"/>
</dbReference>
<dbReference type="AlphaFoldDB" id="A0A1I8BIE8"/>
<name>A0A1I8BIE8_MELHA</name>
<evidence type="ECO:0000256" key="1">
    <source>
        <dbReference type="SAM" id="MobiDB-lite"/>
    </source>
</evidence>
<organism evidence="2 3">
    <name type="scientific">Meloidogyne hapla</name>
    <name type="common">Root-knot nematode worm</name>
    <dbReference type="NCBI Taxonomy" id="6305"/>
    <lineage>
        <taxon>Eukaryota</taxon>
        <taxon>Metazoa</taxon>
        <taxon>Ecdysozoa</taxon>
        <taxon>Nematoda</taxon>
        <taxon>Chromadorea</taxon>
        <taxon>Rhabditida</taxon>
        <taxon>Tylenchina</taxon>
        <taxon>Tylenchomorpha</taxon>
        <taxon>Tylenchoidea</taxon>
        <taxon>Meloidogynidae</taxon>
        <taxon>Meloidogyninae</taxon>
        <taxon>Meloidogyne</taxon>
    </lineage>
</organism>
<feature type="compositionally biased region" description="Polar residues" evidence="1">
    <location>
        <begin position="63"/>
        <end position="76"/>
    </location>
</feature>
<dbReference type="WBParaSite" id="MhA1_Contig2443.frz3.gene7">
    <property type="protein sequence ID" value="MhA1_Contig2443.frz3.gene7"/>
    <property type="gene ID" value="MhA1_Contig2443.frz3.gene7"/>
</dbReference>
<protein>
    <submittedName>
        <fullName evidence="3">NP1</fullName>
    </submittedName>
</protein>
<evidence type="ECO:0000313" key="3">
    <source>
        <dbReference type="WBParaSite" id="MhA1_Contig2443.frz3.gene7"/>
    </source>
</evidence>
<accession>A0A1I8BIE8</accession>